<protein>
    <submittedName>
        <fullName evidence="1">Uncharacterized protein</fullName>
    </submittedName>
</protein>
<reference evidence="1" key="1">
    <citation type="submission" date="2013-07" db="EMBL/GenBank/DDBJ databases">
        <title>The genome of an arbuscular mycorrhizal fungus provides insights into the evolution of the oldest plant symbiosis.</title>
        <authorList>
            <consortium name="DOE Joint Genome Institute"/>
            <person name="Tisserant E."/>
            <person name="Malbreil M."/>
            <person name="Kuo A."/>
            <person name="Kohler A."/>
            <person name="Symeonidi A."/>
            <person name="Balestrini R."/>
            <person name="Charron P."/>
            <person name="Duensing N."/>
            <person name="Frei-dit-Frey N."/>
            <person name="Gianinazzi-Pearson V."/>
            <person name="Gilbert B."/>
            <person name="Handa Y."/>
            <person name="Hijri M."/>
            <person name="Kaul R."/>
            <person name="Kawaguchi M."/>
            <person name="Krajinski F."/>
            <person name="Lammers P."/>
            <person name="Lapierre D."/>
            <person name="Masclaux F.G."/>
            <person name="Murat C."/>
            <person name="Morin E."/>
            <person name="Ndikumana S."/>
            <person name="Pagni M."/>
            <person name="Petitpierre D."/>
            <person name="Requena N."/>
            <person name="Rosikiewicz P."/>
            <person name="Riley R."/>
            <person name="Saito K."/>
            <person name="San Clemente H."/>
            <person name="Shapiro H."/>
            <person name="van Tuinen D."/>
            <person name="Becard G."/>
            <person name="Bonfante P."/>
            <person name="Paszkowski U."/>
            <person name="Shachar-Hill Y."/>
            <person name="Young J.P."/>
            <person name="Sanders I.R."/>
            <person name="Henrissat B."/>
            <person name="Rensing S.A."/>
            <person name="Grigoriev I.V."/>
            <person name="Corradi N."/>
            <person name="Roux C."/>
            <person name="Martin F."/>
        </authorList>
    </citation>
    <scope>NUCLEOTIDE SEQUENCE</scope>
    <source>
        <strain evidence="1">DAOM 197198</strain>
    </source>
</reference>
<evidence type="ECO:0000313" key="1">
    <source>
        <dbReference type="EMBL" id="ESA04337.1"/>
    </source>
</evidence>
<dbReference type="EMBL" id="KI294384">
    <property type="protein sequence ID" value="ESA04337.1"/>
    <property type="molecule type" value="Genomic_DNA"/>
</dbReference>
<accession>U9TA83</accession>
<proteinExistence type="predicted"/>
<dbReference type="HOGENOM" id="CLU_1403118_0_0_1"/>
<name>U9TA83_RHIID</name>
<dbReference type="AlphaFoldDB" id="U9TA83"/>
<gene>
    <name evidence="1" type="ORF">GLOINDRAFT_326700</name>
</gene>
<sequence length="194" mass="23060">MPERNCTEFWEGAAQRIQKRFNIRYMVQQNYPKSSLDDILDHKLNLSKIFDLKIEENYGISRIILYNTIQKDKNTIVMDVLEEPFRDEQNFNKFIRHIPNILQHINFTFLIHDINDKTSGKTAIVLLQNEKWHIVKFLEFLKSYGLSSVLKVVDNIAILLMTKLSGGMEDEHLARLLLIVMYETRFVRKLFRIL</sequence>
<organism evidence="1">
    <name type="scientific">Rhizophagus irregularis (strain DAOM 181602 / DAOM 197198 / MUCL 43194)</name>
    <name type="common">Arbuscular mycorrhizal fungus</name>
    <name type="synonym">Glomus intraradices</name>
    <dbReference type="NCBI Taxonomy" id="747089"/>
    <lineage>
        <taxon>Eukaryota</taxon>
        <taxon>Fungi</taxon>
        <taxon>Fungi incertae sedis</taxon>
        <taxon>Mucoromycota</taxon>
        <taxon>Glomeromycotina</taxon>
        <taxon>Glomeromycetes</taxon>
        <taxon>Glomerales</taxon>
        <taxon>Glomeraceae</taxon>
        <taxon>Rhizophagus</taxon>
    </lineage>
</organism>